<proteinExistence type="predicted"/>
<keyword evidence="2" id="KW-1185">Reference proteome</keyword>
<comment type="caution">
    <text evidence="1">The sequence shown here is derived from an EMBL/GenBank/DDBJ whole genome shotgun (WGS) entry which is preliminary data.</text>
</comment>
<evidence type="ECO:0000313" key="2">
    <source>
        <dbReference type="Proteomes" id="UP001500280"/>
    </source>
</evidence>
<sequence>MGFDLHVGPLDGIDEPGAEQDSSWYEYSLEMFAVANEYLASQGLPSHTEPRSIGGSVHMGYRQPLMELLELDAMLPDELRPTFDHLLVAGVDSLFVPVDLPEPVRLKADGQGFQLGSVPRLLFQSAWLQRLVGQDSWYNLDFATDLYGPVLDEPLAGFPLELPLMEGGGTAGAALSETLCRAAIDAYQTNSSIRIC</sequence>
<dbReference type="RefSeq" id="WP_344146686.1">
    <property type="nucleotide sequence ID" value="NZ_BAAANF010000003.1"/>
</dbReference>
<gene>
    <name evidence="1" type="ORF">GCM10009745_13670</name>
</gene>
<evidence type="ECO:0000313" key="1">
    <source>
        <dbReference type="EMBL" id="GAA1672172.1"/>
    </source>
</evidence>
<protein>
    <submittedName>
        <fullName evidence="1">Uncharacterized protein</fullName>
    </submittedName>
</protein>
<organism evidence="1 2">
    <name type="scientific">Kribbella yunnanensis</name>
    <dbReference type="NCBI Taxonomy" id="190194"/>
    <lineage>
        <taxon>Bacteria</taxon>
        <taxon>Bacillati</taxon>
        <taxon>Actinomycetota</taxon>
        <taxon>Actinomycetes</taxon>
        <taxon>Propionibacteriales</taxon>
        <taxon>Kribbellaceae</taxon>
        <taxon>Kribbella</taxon>
    </lineage>
</organism>
<dbReference type="Proteomes" id="UP001500280">
    <property type="component" value="Unassembled WGS sequence"/>
</dbReference>
<name>A0ABN2GJE0_9ACTN</name>
<accession>A0ABN2GJE0</accession>
<dbReference type="EMBL" id="BAAANF010000003">
    <property type="protein sequence ID" value="GAA1672172.1"/>
    <property type="molecule type" value="Genomic_DNA"/>
</dbReference>
<reference evidence="1 2" key="1">
    <citation type="journal article" date="2019" name="Int. J. Syst. Evol. Microbiol.">
        <title>The Global Catalogue of Microorganisms (GCM) 10K type strain sequencing project: providing services to taxonomists for standard genome sequencing and annotation.</title>
        <authorList>
            <consortium name="The Broad Institute Genomics Platform"/>
            <consortium name="The Broad Institute Genome Sequencing Center for Infectious Disease"/>
            <person name="Wu L."/>
            <person name="Ma J."/>
        </authorList>
    </citation>
    <scope>NUCLEOTIDE SEQUENCE [LARGE SCALE GENOMIC DNA]</scope>
    <source>
        <strain evidence="1 2">JCM 14307</strain>
    </source>
</reference>